<dbReference type="InterPro" id="IPR003018">
    <property type="entry name" value="GAF"/>
</dbReference>
<dbReference type="InterPro" id="IPR025736">
    <property type="entry name" value="PucR_C-HTH_dom"/>
</dbReference>
<dbReference type="InterPro" id="IPR042070">
    <property type="entry name" value="PucR_C-HTH_sf"/>
</dbReference>
<dbReference type="InterPro" id="IPR041522">
    <property type="entry name" value="CdaR_GGDEF"/>
</dbReference>
<dbReference type="Proteomes" id="UP000275401">
    <property type="component" value="Unassembled WGS sequence"/>
</dbReference>
<name>A0A3M8W3M3_9ACTN</name>
<dbReference type="Gene3D" id="1.10.10.2840">
    <property type="entry name" value="PucR C-terminal helix-turn-helix domain"/>
    <property type="match status" value="1"/>
</dbReference>
<accession>A0A3M8W3M3</accession>
<dbReference type="Pfam" id="PF13556">
    <property type="entry name" value="HTH_30"/>
    <property type="match status" value="1"/>
</dbReference>
<dbReference type="AlphaFoldDB" id="A0A3M8W3M3"/>
<dbReference type="InterPro" id="IPR051448">
    <property type="entry name" value="CdaR-like_regulators"/>
</dbReference>
<dbReference type="SUPFAM" id="SSF55781">
    <property type="entry name" value="GAF domain-like"/>
    <property type="match status" value="1"/>
</dbReference>
<reference evidence="3 4" key="1">
    <citation type="submission" date="2018-11" db="EMBL/GenBank/DDBJ databases">
        <title>The Potential of Streptomyces as Biocontrol Agents against the Tomato grey mould, Botrytis cinerea (Gray mold) Frontiers in Microbiology.</title>
        <authorList>
            <person name="Li D."/>
        </authorList>
    </citation>
    <scope>NUCLEOTIDE SEQUENCE [LARGE SCALE GENOMIC DNA]</scope>
    <source>
        <strain evidence="3 4">NEAU-LD23</strain>
    </source>
</reference>
<evidence type="ECO:0000313" key="3">
    <source>
        <dbReference type="EMBL" id="RNG22593.1"/>
    </source>
</evidence>
<feature type="domain" description="GAF" evidence="2">
    <location>
        <begin position="48"/>
        <end position="198"/>
    </location>
</feature>
<evidence type="ECO:0000256" key="1">
    <source>
        <dbReference type="ARBA" id="ARBA00006754"/>
    </source>
</evidence>
<evidence type="ECO:0000259" key="2">
    <source>
        <dbReference type="SMART" id="SM00065"/>
    </source>
</evidence>
<dbReference type="InterPro" id="IPR029016">
    <property type="entry name" value="GAF-like_dom_sf"/>
</dbReference>
<comment type="caution">
    <text evidence="3">The sequence shown here is derived from an EMBL/GenBank/DDBJ whole genome shotgun (WGS) entry which is preliminary data.</text>
</comment>
<organism evidence="3 4">
    <name type="scientific">Streptomyces botrytidirepellens</name>
    <dbReference type="NCBI Taxonomy" id="2486417"/>
    <lineage>
        <taxon>Bacteria</taxon>
        <taxon>Bacillati</taxon>
        <taxon>Actinomycetota</taxon>
        <taxon>Actinomycetes</taxon>
        <taxon>Kitasatosporales</taxon>
        <taxon>Streptomycetaceae</taxon>
        <taxon>Streptomyces</taxon>
    </lineage>
</organism>
<dbReference type="PANTHER" id="PTHR33744:SF1">
    <property type="entry name" value="DNA-BINDING TRANSCRIPTIONAL ACTIVATOR ADER"/>
    <property type="match status" value="1"/>
</dbReference>
<dbReference type="EMBL" id="RIBZ01000252">
    <property type="protein sequence ID" value="RNG22593.1"/>
    <property type="molecule type" value="Genomic_DNA"/>
</dbReference>
<dbReference type="Pfam" id="PF17853">
    <property type="entry name" value="GGDEF_2"/>
    <property type="match status" value="1"/>
</dbReference>
<comment type="similarity">
    <text evidence="1">Belongs to the CdaR family.</text>
</comment>
<dbReference type="PANTHER" id="PTHR33744">
    <property type="entry name" value="CARBOHYDRATE DIACID REGULATOR"/>
    <property type="match status" value="1"/>
</dbReference>
<keyword evidence="4" id="KW-1185">Reference proteome</keyword>
<dbReference type="Pfam" id="PF01590">
    <property type="entry name" value="GAF"/>
    <property type="match status" value="1"/>
</dbReference>
<sequence length="607" mass="64464">MAPEQLAELEQAIRLARDVNASAEQRRRREAGLAALIDATRDMALRDDLDELLDAITCHARRLLNFDMAYVSLRLPDRGSYVRNSDGETTANSVGLEIDSGFGLGEWAQTKQAPFWTSDYLADDRFPHSRKIDEVVSAEGLHAVLAVPMSQSGTVVGALYGAHREIRHFTPDDVSLLRSLAVLSAFAIEEIRRMGRIQARAADAEAVGARLAERLGRMERLAELQGRLTGLVLGGGALRDVVETAGAELDGVLVLRRADGRTLAATGELPVLDPDCTVKAIADSHATGAPVAVTDTVWAAHVTTGVAAPGILLLQRESPLTSEDGLLLYAAGQTAALVQLFGHSAGAAAGPARDECLDALLTTSHPPRGMAERVRRLGLDPDGRHVVLAVRPEGAKQGEAAVWASSYSYRHYGLKTVRGDCLVLLLPGTDASSAARAVGDELSRFLGHPVTVGAAGPAAGLAPVAEVYQEARRCLDALVSLGGTGGTAAAHDLGFLGLLLSDDHDVEAFIASTVGAVVDYDRKRSTHLVATLEAYFTSGSSPMRAAGHLHVHTNTVSRRLERITELLGPDWQKPANALELQLALRLLRARDAVCRHTDNTGEGAGTQ</sequence>
<gene>
    <name evidence="3" type="ORF">EEJ42_19840</name>
</gene>
<dbReference type="SMART" id="SM00065">
    <property type="entry name" value="GAF"/>
    <property type="match status" value="1"/>
</dbReference>
<proteinExistence type="inferred from homology"/>
<dbReference type="Gene3D" id="3.30.450.40">
    <property type="match status" value="1"/>
</dbReference>
<protein>
    <submittedName>
        <fullName evidence="3">GAF domain-containing protein</fullName>
    </submittedName>
</protein>
<evidence type="ECO:0000313" key="4">
    <source>
        <dbReference type="Proteomes" id="UP000275401"/>
    </source>
</evidence>